<dbReference type="SUPFAM" id="SSF52038">
    <property type="entry name" value="Barstar-related"/>
    <property type="match status" value="1"/>
</dbReference>
<comment type="similarity">
    <text evidence="1">Belongs to the barstar family.</text>
</comment>
<dbReference type="Gene3D" id="3.30.370.10">
    <property type="entry name" value="Barstar-like"/>
    <property type="match status" value="1"/>
</dbReference>
<sequence length="111" mass="12931">MQQFFQWTKHTLSQDPRLSGHVNFDGLNDSIWGGFTEAREEKIAIVWHHSHHIRNHDRTKFGILVECFEEIAEGLLSEEYGIEKPTTLEVIFLGEEVQYGKASTNLYIREV</sequence>
<dbReference type="InterPro" id="IPR000468">
    <property type="entry name" value="Barstar"/>
</dbReference>
<protein>
    <recommendedName>
        <fullName evidence="2">Barstar (barnase inhibitor) domain-containing protein</fullName>
    </recommendedName>
</protein>
<keyword evidence="4" id="KW-1185">Reference proteome</keyword>
<evidence type="ECO:0000313" key="3">
    <source>
        <dbReference type="EMBL" id="GGE71640.1"/>
    </source>
</evidence>
<gene>
    <name evidence="3" type="ORF">GCM10007140_21990</name>
</gene>
<proteinExistence type="inferred from homology"/>
<accession>A0A917ERW4</accession>
<comment type="caution">
    <text evidence="3">The sequence shown here is derived from an EMBL/GenBank/DDBJ whole genome shotgun (WGS) entry which is preliminary data.</text>
</comment>
<reference evidence="3" key="1">
    <citation type="journal article" date="2014" name="Int. J. Syst. Evol. Microbiol.">
        <title>Complete genome sequence of Corynebacterium casei LMG S-19264T (=DSM 44701T), isolated from a smear-ripened cheese.</title>
        <authorList>
            <consortium name="US DOE Joint Genome Institute (JGI-PGF)"/>
            <person name="Walter F."/>
            <person name="Albersmeier A."/>
            <person name="Kalinowski J."/>
            <person name="Ruckert C."/>
        </authorList>
    </citation>
    <scope>NUCLEOTIDE SEQUENCE</scope>
    <source>
        <strain evidence="3">CGMCC 1.12698</strain>
    </source>
</reference>
<evidence type="ECO:0000259" key="2">
    <source>
        <dbReference type="Pfam" id="PF01337"/>
    </source>
</evidence>
<dbReference type="InterPro" id="IPR035905">
    <property type="entry name" value="Barstar-like_sf"/>
</dbReference>
<dbReference type="EMBL" id="BMFK01000001">
    <property type="protein sequence ID" value="GGE71640.1"/>
    <property type="molecule type" value="Genomic_DNA"/>
</dbReference>
<dbReference type="AlphaFoldDB" id="A0A917ERW4"/>
<evidence type="ECO:0000313" key="4">
    <source>
        <dbReference type="Proteomes" id="UP000605259"/>
    </source>
</evidence>
<evidence type="ECO:0000256" key="1">
    <source>
        <dbReference type="ARBA" id="ARBA00006845"/>
    </source>
</evidence>
<dbReference type="Proteomes" id="UP000605259">
    <property type="component" value="Unassembled WGS sequence"/>
</dbReference>
<dbReference type="Pfam" id="PF01337">
    <property type="entry name" value="Barstar"/>
    <property type="match status" value="1"/>
</dbReference>
<organism evidence="3 4">
    <name type="scientific">Priestia taiwanensis</name>
    <dbReference type="NCBI Taxonomy" id="1347902"/>
    <lineage>
        <taxon>Bacteria</taxon>
        <taxon>Bacillati</taxon>
        <taxon>Bacillota</taxon>
        <taxon>Bacilli</taxon>
        <taxon>Bacillales</taxon>
        <taxon>Bacillaceae</taxon>
        <taxon>Priestia</taxon>
    </lineage>
</organism>
<name>A0A917ERW4_9BACI</name>
<feature type="domain" description="Barstar (barnase inhibitor)" evidence="2">
    <location>
        <begin position="3"/>
        <end position="75"/>
    </location>
</feature>
<reference evidence="3" key="2">
    <citation type="submission" date="2020-09" db="EMBL/GenBank/DDBJ databases">
        <authorList>
            <person name="Sun Q."/>
            <person name="Zhou Y."/>
        </authorList>
    </citation>
    <scope>NUCLEOTIDE SEQUENCE</scope>
    <source>
        <strain evidence="3">CGMCC 1.12698</strain>
    </source>
</reference>